<reference evidence="2" key="1">
    <citation type="journal article" date="2020" name="mSystems">
        <title>Genome- and Community-Level Interaction Insights into Carbon Utilization and Element Cycling Functions of Hydrothermarchaeota in Hydrothermal Sediment.</title>
        <authorList>
            <person name="Zhou Z."/>
            <person name="Liu Y."/>
            <person name="Xu W."/>
            <person name="Pan J."/>
            <person name="Luo Z.H."/>
            <person name="Li M."/>
        </authorList>
    </citation>
    <scope>NUCLEOTIDE SEQUENCE [LARGE SCALE GENOMIC DNA]</scope>
    <source>
        <strain evidence="2">SpSt-69</strain>
    </source>
</reference>
<dbReference type="AlphaFoldDB" id="A0A7V3ZY97"/>
<evidence type="ECO:0008006" key="3">
    <source>
        <dbReference type="Google" id="ProtNLM"/>
    </source>
</evidence>
<dbReference type="EMBL" id="DTDJ01000036">
    <property type="protein sequence ID" value="HGL17837.1"/>
    <property type="molecule type" value="Genomic_DNA"/>
</dbReference>
<keyword evidence="1" id="KW-0812">Transmembrane</keyword>
<keyword evidence="1" id="KW-1133">Transmembrane helix</keyword>
<sequence>MENQKISITGIIILLLASATTVVHSKNFPDISIIVLLFLSLKYDTPALLFWAFLSGLVHDGFNVDKIWVSPISFPLLTLSTSWAKSNFNLTFAPAKLIFAIGFVTLPFVIYSLLWNVSLMAIGSKFILTLALAIIAAFFV</sequence>
<organism evidence="2">
    <name type="scientific">candidate division WOR-3 bacterium</name>
    <dbReference type="NCBI Taxonomy" id="2052148"/>
    <lineage>
        <taxon>Bacteria</taxon>
        <taxon>Bacteria division WOR-3</taxon>
    </lineage>
</organism>
<feature type="transmembrane region" description="Helical" evidence="1">
    <location>
        <begin position="96"/>
        <end position="114"/>
    </location>
</feature>
<feature type="transmembrane region" description="Helical" evidence="1">
    <location>
        <begin position="120"/>
        <end position="139"/>
    </location>
</feature>
<evidence type="ECO:0000256" key="1">
    <source>
        <dbReference type="SAM" id="Phobius"/>
    </source>
</evidence>
<accession>A0A7V3ZY97</accession>
<evidence type="ECO:0000313" key="2">
    <source>
        <dbReference type="EMBL" id="HGL17837.1"/>
    </source>
</evidence>
<protein>
    <recommendedName>
        <fullName evidence="3">Rod shape-determining protein MreD</fullName>
    </recommendedName>
</protein>
<feature type="transmembrane region" description="Helical" evidence="1">
    <location>
        <begin position="6"/>
        <end position="24"/>
    </location>
</feature>
<comment type="caution">
    <text evidence="2">The sequence shown here is derived from an EMBL/GenBank/DDBJ whole genome shotgun (WGS) entry which is preliminary data.</text>
</comment>
<gene>
    <name evidence="2" type="ORF">ENU66_05890</name>
</gene>
<keyword evidence="1" id="KW-0472">Membrane</keyword>
<feature type="transmembrane region" description="Helical" evidence="1">
    <location>
        <begin position="31"/>
        <end position="54"/>
    </location>
</feature>
<name>A0A7V3ZY97_UNCW3</name>
<proteinExistence type="predicted"/>